<reference evidence="3 4" key="1">
    <citation type="submission" date="2016-10" db="EMBL/GenBank/DDBJ databases">
        <authorList>
            <person name="de Groot N.N."/>
        </authorList>
    </citation>
    <scope>NUCLEOTIDE SEQUENCE [LARGE SCALE GENOMIC DNA]</scope>
    <source>
        <strain evidence="3 4">CGMCC 1.5382</strain>
    </source>
</reference>
<dbReference type="InterPro" id="IPR040198">
    <property type="entry name" value="Fido_containing"/>
</dbReference>
<accession>A0A1G9HBK8</accession>
<evidence type="ECO:0000256" key="2">
    <source>
        <dbReference type="PIRSR" id="PIRSR640198-2"/>
    </source>
</evidence>
<dbReference type="STRING" id="386301.SAMN05216282_1298"/>
<gene>
    <name evidence="3" type="ORF">SAMN05216282_1298</name>
</gene>
<dbReference type="SUPFAM" id="SSF140931">
    <property type="entry name" value="Fic-like"/>
    <property type="match status" value="1"/>
</dbReference>
<feature type="binding site" evidence="2">
    <location>
        <begin position="390"/>
        <end position="397"/>
    </location>
    <ligand>
        <name>ATP</name>
        <dbReference type="ChEBI" id="CHEBI:30616"/>
    </ligand>
</feature>
<evidence type="ECO:0000313" key="3">
    <source>
        <dbReference type="EMBL" id="SDL10317.1"/>
    </source>
</evidence>
<dbReference type="PANTHER" id="PTHR13504">
    <property type="entry name" value="FIDO DOMAIN-CONTAINING PROTEIN DDB_G0283145"/>
    <property type="match status" value="1"/>
</dbReference>
<keyword evidence="2" id="KW-0547">Nucleotide-binding</keyword>
<dbReference type="InterPro" id="IPR003812">
    <property type="entry name" value="Fido"/>
</dbReference>
<dbReference type="Gene3D" id="1.10.3290.10">
    <property type="entry name" value="Fido-like domain"/>
    <property type="match status" value="1"/>
</dbReference>
<name>A0A1G9HBK8_9MICO</name>
<organism evidence="3 4">
    <name type="scientific">Cryobacterium psychrotolerans</name>
    <dbReference type="NCBI Taxonomy" id="386301"/>
    <lineage>
        <taxon>Bacteria</taxon>
        <taxon>Bacillati</taxon>
        <taxon>Actinomycetota</taxon>
        <taxon>Actinomycetes</taxon>
        <taxon>Micrococcales</taxon>
        <taxon>Microbacteriaceae</taxon>
        <taxon>Cryobacterium</taxon>
    </lineage>
</organism>
<dbReference type="InterPro" id="IPR036597">
    <property type="entry name" value="Fido-like_dom_sf"/>
</dbReference>
<feature type="active site" evidence="1">
    <location>
        <position position="386"/>
    </location>
</feature>
<protein>
    <submittedName>
        <fullName evidence="3">Fic/DOC family protein</fullName>
    </submittedName>
</protein>
<dbReference type="PROSITE" id="PS51459">
    <property type="entry name" value="FIDO"/>
    <property type="match status" value="1"/>
</dbReference>
<dbReference type="PANTHER" id="PTHR13504:SF38">
    <property type="entry name" value="FIDO DOMAIN-CONTAINING PROTEIN"/>
    <property type="match status" value="1"/>
</dbReference>
<dbReference type="Pfam" id="PF02661">
    <property type="entry name" value="Fic"/>
    <property type="match status" value="1"/>
</dbReference>
<sequence length="526" mass="57691">MAILQTSDFPNDNAPTRLLREGRIRRIAAGIYTDDVNTPLEAVVAREWKTIVGTIVPGAVVTDRSAFDLRPVDGALYVSHPRVREIRLPGLTVYPNGRNEPAEPTDTPMGGNVFGASEQRAMLDNMRVSRVRAGKSSRTLSRSELHDRIVLLASSRNGDQLARMQQAVDALAERRGNQEDAKGIRAFFEAARGERPTVKSESKAMRAAQSQIRYDQRQLEAFETVVHGLSNISPRLLYAHTQGSKQKLLPFFEAYFSNFIEGTEFTIEEAASIALDNRMPEDRPADAHDIAGTFRIVNDVSEMSIVIDTADEFIEALKRRHSAVMEGRPNKRPGQFKLRANRAGLTEFVAPDEVEGTLRAGWGILEGLDDPFARAVFTMFFVSAVHPFDDGNGRAARIMMNGELVREGHSRILVPTILRNDYLSALVRATEHDNIHGLVTVLGHAQKWAYAMPFQDMAAATAALVETNAMVPSVDAERNGLKLELSGASTIPTEDAPPDYAVRCRAAAVSAREAAAAAGSSESFVP</sequence>
<dbReference type="EMBL" id="FNFU01000029">
    <property type="protein sequence ID" value="SDL10317.1"/>
    <property type="molecule type" value="Genomic_DNA"/>
</dbReference>
<dbReference type="OrthoDB" id="9807853at2"/>
<dbReference type="AlphaFoldDB" id="A0A1G9HBK8"/>
<dbReference type="GO" id="GO:0005524">
    <property type="term" value="F:ATP binding"/>
    <property type="evidence" value="ECO:0007669"/>
    <property type="project" value="UniProtKB-KW"/>
</dbReference>
<evidence type="ECO:0000256" key="1">
    <source>
        <dbReference type="PIRSR" id="PIRSR640198-1"/>
    </source>
</evidence>
<keyword evidence="2" id="KW-0067">ATP-binding</keyword>
<dbReference type="Proteomes" id="UP000198701">
    <property type="component" value="Unassembled WGS sequence"/>
</dbReference>
<evidence type="ECO:0000313" key="4">
    <source>
        <dbReference type="Proteomes" id="UP000198701"/>
    </source>
</evidence>
<proteinExistence type="predicted"/>
<keyword evidence="4" id="KW-1185">Reference proteome</keyword>
<dbReference type="RefSeq" id="WP_092325160.1">
    <property type="nucleotide sequence ID" value="NZ_FNFU01000029.1"/>
</dbReference>